<dbReference type="CDD" id="cd01918">
    <property type="entry name" value="HprK_C"/>
    <property type="match status" value="1"/>
</dbReference>
<dbReference type="PROSITE" id="PS00675">
    <property type="entry name" value="SIGMA54_INTERACT_1"/>
    <property type="match status" value="1"/>
</dbReference>
<evidence type="ECO:0000313" key="3">
    <source>
        <dbReference type="Proteomes" id="UP001055108"/>
    </source>
</evidence>
<dbReference type="Proteomes" id="UP001055108">
    <property type="component" value="Unassembled WGS sequence"/>
</dbReference>
<dbReference type="GO" id="GO:0005524">
    <property type="term" value="F:ATP binding"/>
    <property type="evidence" value="ECO:0007669"/>
    <property type="project" value="InterPro"/>
</dbReference>
<reference evidence="2" key="2">
    <citation type="submission" date="2021-08" db="EMBL/GenBank/DDBJ databases">
        <authorList>
            <person name="Tani A."/>
            <person name="Ola A."/>
            <person name="Ogura Y."/>
            <person name="Katsura K."/>
            <person name="Hayashi T."/>
        </authorList>
    </citation>
    <scope>NUCLEOTIDE SEQUENCE</scope>
    <source>
        <strain evidence="2">NBRC 103626</strain>
    </source>
</reference>
<dbReference type="RefSeq" id="WP_238306521.1">
    <property type="nucleotide sequence ID" value="NZ_BPQM01000132.1"/>
</dbReference>
<keyword evidence="3" id="KW-1185">Reference proteome</keyword>
<name>A0AA37HVA5_9HYPH</name>
<dbReference type="GO" id="GO:0000155">
    <property type="term" value="F:phosphorelay sensor kinase activity"/>
    <property type="evidence" value="ECO:0007669"/>
    <property type="project" value="InterPro"/>
</dbReference>
<reference evidence="2" key="1">
    <citation type="journal article" date="2016" name="Front. Microbiol.">
        <title>Genome Sequence of the Piezophilic, Mesophilic Sulfate-Reducing Bacterium Desulfovibrio indicus J2T.</title>
        <authorList>
            <person name="Cao J."/>
            <person name="Maignien L."/>
            <person name="Shao Z."/>
            <person name="Alain K."/>
            <person name="Jebbar M."/>
        </authorList>
    </citation>
    <scope>NUCLEOTIDE SEQUENCE</scope>
    <source>
        <strain evidence="2">NBRC 103626</strain>
    </source>
</reference>
<sequence length="180" mass="18780">MAGAPLRLTAHATCVVLGEAGVLIRGESGAGKSSLALALLDRSQRVGNFAAFVADDRVRLERHHDRLVARPHPRLSGLIEVRSVGIRAVADLGHAVLPACVTRLAVDLVASSPRLPEPEAGQARILGLDLPRLVVDRRLRDSGLVPALVFAALFADAVGRPGVASQPHSTTAGSAHERGA</sequence>
<dbReference type="InterPro" id="IPR011104">
    <property type="entry name" value="Hpr_kin/Pase_C"/>
</dbReference>
<dbReference type="InterPro" id="IPR027417">
    <property type="entry name" value="P-loop_NTPase"/>
</dbReference>
<evidence type="ECO:0000313" key="2">
    <source>
        <dbReference type="EMBL" id="GJD81277.1"/>
    </source>
</evidence>
<dbReference type="SUPFAM" id="SSF53795">
    <property type="entry name" value="PEP carboxykinase-like"/>
    <property type="match status" value="1"/>
</dbReference>
<evidence type="ECO:0000259" key="1">
    <source>
        <dbReference type="Pfam" id="PF07475"/>
    </source>
</evidence>
<dbReference type="Gene3D" id="3.40.50.300">
    <property type="entry name" value="P-loop containing nucleotide triphosphate hydrolases"/>
    <property type="match status" value="1"/>
</dbReference>
<dbReference type="Pfam" id="PF07475">
    <property type="entry name" value="Hpr_kinase_C"/>
    <property type="match status" value="1"/>
</dbReference>
<dbReference type="EMBL" id="BPQM01000132">
    <property type="protein sequence ID" value="GJD81277.1"/>
    <property type="molecule type" value="Genomic_DNA"/>
</dbReference>
<keyword evidence="2" id="KW-0418">Kinase</keyword>
<accession>A0AA37HVA5</accession>
<feature type="domain" description="HPr kinase/phosphorylase C-terminal" evidence="1">
    <location>
        <begin position="9"/>
        <end position="110"/>
    </location>
</feature>
<dbReference type="GO" id="GO:0006109">
    <property type="term" value="P:regulation of carbohydrate metabolic process"/>
    <property type="evidence" value="ECO:0007669"/>
    <property type="project" value="InterPro"/>
</dbReference>
<organism evidence="2 3">
    <name type="scientific">Methylobacterium gregans</name>
    <dbReference type="NCBI Taxonomy" id="374424"/>
    <lineage>
        <taxon>Bacteria</taxon>
        <taxon>Pseudomonadati</taxon>
        <taxon>Pseudomonadota</taxon>
        <taxon>Alphaproteobacteria</taxon>
        <taxon>Hyphomicrobiales</taxon>
        <taxon>Methylobacteriaceae</taxon>
        <taxon>Methylobacterium</taxon>
    </lineage>
</organism>
<protein>
    <submittedName>
        <fullName evidence="2">HPr kinase/phosphorylase</fullName>
    </submittedName>
</protein>
<gene>
    <name evidence="2" type="primary">hprK</name>
    <name evidence="2" type="ORF">NBEOAGPD_4523</name>
</gene>
<proteinExistence type="predicted"/>
<comment type="caution">
    <text evidence="2">The sequence shown here is derived from an EMBL/GenBank/DDBJ whole genome shotgun (WGS) entry which is preliminary data.</text>
</comment>
<dbReference type="InterPro" id="IPR025662">
    <property type="entry name" value="Sigma_54_int_dom_ATP-bd_1"/>
</dbReference>
<dbReference type="AlphaFoldDB" id="A0AA37HVA5"/>
<keyword evidence="2" id="KW-0808">Transferase</keyword>